<dbReference type="SUPFAM" id="SSF53448">
    <property type="entry name" value="Nucleotide-diphospho-sugar transferases"/>
    <property type="match status" value="1"/>
</dbReference>
<dbReference type="InterPro" id="IPR029044">
    <property type="entry name" value="Nucleotide-diphossugar_trans"/>
</dbReference>
<proteinExistence type="predicted"/>
<dbReference type="PANTHER" id="PTHR43685:SF2">
    <property type="entry name" value="GLYCOSYLTRANSFERASE 2-LIKE DOMAIN-CONTAINING PROTEIN"/>
    <property type="match status" value="1"/>
</dbReference>
<name>A0A1G7FQJ6_9PROT</name>
<reference evidence="2 3" key="1">
    <citation type="submission" date="2016-10" db="EMBL/GenBank/DDBJ databases">
        <authorList>
            <person name="de Groot N.N."/>
        </authorList>
    </citation>
    <scope>NUCLEOTIDE SEQUENCE [LARGE SCALE GENOMIC DNA]</scope>
    <source>
        <strain evidence="2 3">ATCC 700224</strain>
    </source>
</reference>
<feature type="domain" description="Glycosyltransferase 2-like" evidence="1">
    <location>
        <begin position="5"/>
        <end position="126"/>
    </location>
</feature>
<dbReference type="Proteomes" id="UP000199412">
    <property type="component" value="Unassembled WGS sequence"/>
</dbReference>
<keyword evidence="3" id="KW-1185">Reference proteome</keyword>
<dbReference type="InterPro" id="IPR050834">
    <property type="entry name" value="Glycosyltransf_2"/>
</dbReference>
<accession>A0A1G7FQJ6</accession>
<dbReference type="InterPro" id="IPR001173">
    <property type="entry name" value="Glyco_trans_2-like"/>
</dbReference>
<evidence type="ECO:0000313" key="2">
    <source>
        <dbReference type="EMBL" id="SDE78211.1"/>
    </source>
</evidence>
<gene>
    <name evidence="2" type="ORF">SAMN05421720_11230</name>
</gene>
<dbReference type="EMBL" id="FNAP01000012">
    <property type="protein sequence ID" value="SDE78211.1"/>
    <property type="molecule type" value="Genomic_DNA"/>
</dbReference>
<dbReference type="Gene3D" id="3.90.550.10">
    <property type="entry name" value="Spore Coat Polysaccharide Biosynthesis Protein SpsA, Chain A"/>
    <property type="match status" value="1"/>
</dbReference>
<evidence type="ECO:0000259" key="1">
    <source>
        <dbReference type="Pfam" id="PF00535"/>
    </source>
</evidence>
<dbReference type="RefSeq" id="WP_092787436.1">
    <property type="nucleotide sequence ID" value="NZ_FNAP01000012.1"/>
</dbReference>
<dbReference type="OrthoDB" id="9794124at2"/>
<dbReference type="AlphaFoldDB" id="A0A1G7FQJ6"/>
<organism evidence="2 3">
    <name type="scientific">Rhodospira trueperi</name>
    <dbReference type="NCBI Taxonomy" id="69960"/>
    <lineage>
        <taxon>Bacteria</taxon>
        <taxon>Pseudomonadati</taxon>
        <taxon>Pseudomonadota</taxon>
        <taxon>Alphaproteobacteria</taxon>
        <taxon>Rhodospirillales</taxon>
        <taxon>Rhodospirillaceae</taxon>
        <taxon>Rhodospira</taxon>
    </lineage>
</organism>
<dbReference type="Pfam" id="PF00535">
    <property type="entry name" value="Glycos_transf_2"/>
    <property type="match status" value="1"/>
</dbReference>
<dbReference type="PANTHER" id="PTHR43685">
    <property type="entry name" value="GLYCOSYLTRANSFERASE"/>
    <property type="match status" value="1"/>
</dbReference>
<dbReference type="STRING" id="69960.SAMN05421720_11230"/>
<protein>
    <submittedName>
        <fullName evidence="2">Putative cofactor-binding repeat-containing protein</fullName>
    </submittedName>
</protein>
<evidence type="ECO:0000313" key="3">
    <source>
        <dbReference type="Proteomes" id="UP000199412"/>
    </source>
</evidence>
<sequence>MPSISVVVPVLNRATMIADALDSVADQADAVLECLVVDGGSTDGTREVVSAHPVARLIDAPGTSIYQALNRAIQAASGELIVHLNSDDRLAPGALTAIGAAADPDVDIVRGVARYVRFDTNGLEQKAPILDDMFLPTLTMRNVLFGAPAINANAVRKTTYERIGLYDERLRIAADREWLLRAVLAEVKIRSISETVYIYRAHAGSLTIHDRSPAEVELVREHLDLAARWLAAPTVDHISRKRLLCFHAKEVVHRLVLQVSGRESGTLGQTVRHAFAVSPLWPIAAIGPLSRIAADRIARVLRRHEHRTAET</sequence>